<feature type="binding site" evidence="4">
    <location>
        <position position="60"/>
    </location>
    <ligand>
        <name>substrate</name>
    </ligand>
</feature>
<dbReference type="EMBL" id="JNUP01000067">
    <property type="protein sequence ID" value="KGE71248.1"/>
    <property type="molecule type" value="Genomic_DNA"/>
</dbReference>
<dbReference type="InterPro" id="IPR002698">
    <property type="entry name" value="FTHF_cligase"/>
</dbReference>
<dbReference type="NCBIfam" id="TIGR02727">
    <property type="entry name" value="MTHFS_bact"/>
    <property type="match status" value="1"/>
</dbReference>
<comment type="cofactor">
    <cofactor evidence="5">
        <name>Mg(2+)</name>
        <dbReference type="ChEBI" id="CHEBI:18420"/>
    </cofactor>
</comment>
<feature type="binding site" evidence="4">
    <location>
        <begin position="12"/>
        <end position="16"/>
    </location>
    <ligand>
        <name>ATP</name>
        <dbReference type="ChEBI" id="CHEBI:30616"/>
    </ligand>
</feature>
<evidence type="ECO:0000313" key="7">
    <source>
        <dbReference type="Proteomes" id="UP000029692"/>
    </source>
</evidence>
<evidence type="ECO:0000256" key="2">
    <source>
        <dbReference type="ARBA" id="ARBA00022741"/>
    </source>
</evidence>
<protein>
    <recommendedName>
        <fullName evidence="5">5-formyltetrahydrofolate cyclo-ligase</fullName>
        <ecNumber evidence="5">6.3.3.2</ecNumber>
    </recommendedName>
</protein>
<dbReference type="PIRSF" id="PIRSF006806">
    <property type="entry name" value="FTHF_cligase"/>
    <property type="match status" value="1"/>
</dbReference>
<dbReference type="RefSeq" id="WP_037548976.1">
    <property type="nucleotide sequence ID" value="NZ_JNUP01000067.1"/>
</dbReference>
<evidence type="ECO:0000256" key="5">
    <source>
        <dbReference type="RuleBase" id="RU361279"/>
    </source>
</evidence>
<dbReference type="PANTHER" id="PTHR23407:SF1">
    <property type="entry name" value="5-FORMYLTETRAHYDROFOLATE CYCLO-LIGASE"/>
    <property type="match status" value="1"/>
</dbReference>
<dbReference type="AlphaFoldDB" id="A0A098QV09"/>
<keyword evidence="5" id="KW-0479">Metal-binding</keyword>
<evidence type="ECO:0000313" key="6">
    <source>
        <dbReference type="EMBL" id="KGE71248.1"/>
    </source>
</evidence>
<comment type="similarity">
    <text evidence="1 5">Belongs to the 5-formyltetrahydrofolate cyclo-ligase family.</text>
</comment>
<dbReference type="InterPro" id="IPR024185">
    <property type="entry name" value="FTHF_cligase-like_sf"/>
</dbReference>
<gene>
    <name evidence="6" type="ORF">DC28_12425</name>
</gene>
<dbReference type="GO" id="GO:0009396">
    <property type="term" value="P:folic acid-containing compound biosynthetic process"/>
    <property type="evidence" value="ECO:0007669"/>
    <property type="project" value="TreeGrafter"/>
</dbReference>
<evidence type="ECO:0000256" key="3">
    <source>
        <dbReference type="ARBA" id="ARBA00022840"/>
    </source>
</evidence>
<dbReference type="EC" id="6.3.3.2" evidence="5"/>
<name>A0A098QV09_9SPIO</name>
<keyword evidence="7" id="KW-1185">Reference proteome</keyword>
<organism evidence="6 7">
    <name type="scientific">Spirochaeta lutea</name>
    <dbReference type="NCBI Taxonomy" id="1480694"/>
    <lineage>
        <taxon>Bacteria</taxon>
        <taxon>Pseudomonadati</taxon>
        <taxon>Spirochaetota</taxon>
        <taxon>Spirochaetia</taxon>
        <taxon>Spirochaetales</taxon>
        <taxon>Spirochaetaceae</taxon>
        <taxon>Spirochaeta</taxon>
    </lineage>
</organism>
<dbReference type="PANTHER" id="PTHR23407">
    <property type="entry name" value="ATPASE INHIBITOR/5-FORMYLTETRAHYDROFOLATE CYCLO-LIGASE"/>
    <property type="match status" value="1"/>
</dbReference>
<dbReference type="GO" id="GO:0005524">
    <property type="term" value="F:ATP binding"/>
    <property type="evidence" value="ECO:0007669"/>
    <property type="project" value="UniProtKB-KW"/>
</dbReference>
<accession>A0A098QV09</accession>
<comment type="caution">
    <text evidence="6">The sequence shown here is derived from an EMBL/GenBank/DDBJ whole genome shotgun (WGS) entry which is preliminary data.</text>
</comment>
<keyword evidence="2 4" id="KW-0547">Nucleotide-binding</keyword>
<dbReference type="Gene3D" id="3.40.50.10420">
    <property type="entry name" value="NagB/RpiA/CoA transferase-like"/>
    <property type="match status" value="1"/>
</dbReference>
<reference evidence="6 7" key="1">
    <citation type="submission" date="2014-05" db="EMBL/GenBank/DDBJ databases">
        <title>De novo Genome Sequence of Spirocheata sp.</title>
        <authorList>
            <person name="Shivani Y."/>
            <person name="Subhash Y."/>
            <person name="Tushar L."/>
            <person name="Sasikala C."/>
            <person name="Ramana C.V."/>
        </authorList>
    </citation>
    <scope>NUCLEOTIDE SEQUENCE [LARGE SCALE GENOMIC DNA]</scope>
    <source>
        <strain evidence="6 7">JC230</strain>
    </source>
</reference>
<dbReference type="OrthoDB" id="9801938at2"/>
<dbReference type="Pfam" id="PF01812">
    <property type="entry name" value="5-FTHF_cyc-lig"/>
    <property type="match status" value="1"/>
</dbReference>
<proteinExistence type="inferred from homology"/>
<comment type="catalytic activity">
    <reaction evidence="5">
        <text>(6S)-5-formyl-5,6,7,8-tetrahydrofolate + ATP = (6R)-5,10-methenyltetrahydrofolate + ADP + phosphate</text>
        <dbReference type="Rhea" id="RHEA:10488"/>
        <dbReference type="ChEBI" id="CHEBI:30616"/>
        <dbReference type="ChEBI" id="CHEBI:43474"/>
        <dbReference type="ChEBI" id="CHEBI:57455"/>
        <dbReference type="ChEBI" id="CHEBI:57457"/>
        <dbReference type="ChEBI" id="CHEBI:456216"/>
        <dbReference type="EC" id="6.3.3.2"/>
    </reaction>
</comment>
<dbReference type="GO" id="GO:0030272">
    <property type="term" value="F:5-formyltetrahydrofolate cyclo-ligase activity"/>
    <property type="evidence" value="ECO:0007669"/>
    <property type="project" value="UniProtKB-EC"/>
</dbReference>
<feature type="binding site" evidence="4">
    <location>
        <begin position="157"/>
        <end position="165"/>
    </location>
    <ligand>
        <name>ATP</name>
        <dbReference type="ChEBI" id="CHEBI:30616"/>
    </ligand>
</feature>
<dbReference type="Proteomes" id="UP000029692">
    <property type="component" value="Unassembled WGS sequence"/>
</dbReference>
<dbReference type="GO" id="GO:0046872">
    <property type="term" value="F:metal ion binding"/>
    <property type="evidence" value="ECO:0007669"/>
    <property type="project" value="UniProtKB-KW"/>
</dbReference>
<evidence type="ECO:0000256" key="1">
    <source>
        <dbReference type="ARBA" id="ARBA00010638"/>
    </source>
</evidence>
<dbReference type="STRING" id="1480694.DC28_12425"/>
<dbReference type="GO" id="GO:0035999">
    <property type="term" value="P:tetrahydrofolate interconversion"/>
    <property type="evidence" value="ECO:0007669"/>
    <property type="project" value="TreeGrafter"/>
</dbReference>
<sequence length="219" mass="24966">MSTNTDTIKTRKQQLRNRIQAAKEDFFTIPQRRDSEADFLLPQLLRLPQWQEAPGILCYLSMEDEFPTDRILQIARGSGKPVALPRLTGRGRMDFFLWDGATQSLEPHPYGMLEPPSDPQQLVQNHFLDFLGDSNAGTPHPWVCITPGLAFDRSCRRLGRGGGYYDHYIFRMRKDYPGALYFLAMGLSFQLQRAVPVDTYDQLVDATLVPQGLFTRTPA</sequence>
<dbReference type="InterPro" id="IPR037171">
    <property type="entry name" value="NagB/RpiA_transferase-like"/>
</dbReference>
<keyword evidence="3 4" id="KW-0067">ATP-binding</keyword>
<evidence type="ECO:0000256" key="4">
    <source>
        <dbReference type="PIRSR" id="PIRSR006806-1"/>
    </source>
</evidence>
<feature type="binding site" evidence="4">
    <location>
        <position position="65"/>
    </location>
    <ligand>
        <name>substrate</name>
    </ligand>
</feature>
<dbReference type="SUPFAM" id="SSF100950">
    <property type="entry name" value="NagB/RpiA/CoA transferase-like"/>
    <property type="match status" value="1"/>
</dbReference>
<keyword evidence="5" id="KW-0460">Magnesium</keyword>
<dbReference type="eggNOG" id="COG0212">
    <property type="taxonomic scope" value="Bacteria"/>
</dbReference>